<feature type="region of interest" description="Disordered" evidence="5">
    <location>
        <begin position="1"/>
        <end position="22"/>
    </location>
</feature>
<evidence type="ECO:0000259" key="7">
    <source>
        <dbReference type="Pfam" id="PF06271"/>
    </source>
</evidence>
<dbReference type="InterPro" id="IPR010432">
    <property type="entry name" value="RDD"/>
</dbReference>
<name>A0A1H7VT23_9NOCA</name>
<dbReference type="Pfam" id="PF06271">
    <property type="entry name" value="RDD"/>
    <property type="match status" value="1"/>
</dbReference>
<comment type="subcellular location">
    <subcellularLocation>
        <location evidence="1">Membrane</location>
        <topology evidence="1">Multi-pass membrane protein</topology>
    </subcellularLocation>
</comment>
<dbReference type="EMBL" id="FOAW01000023">
    <property type="protein sequence ID" value="SEM12502.1"/>
    <property type="molecule type" value="Genomic_DNA"/>
</dbReference>
<feature type="transmembrane region" description="Helical" evidence="6">
    <location>
        <begin position="79"/>
        <end position="98"/>
    </location>
</feature>
<dbReference type="Proteomes" id="UP000198677">
    <property type="component" value="Unassembled WGS sequence"/>
</dbReference>
<dbReference type="InterPro" id="IPR016795">
    <property type="entry name" value="UCP021697"/>
</dbReference>
<evidence type="ECO:0000256" key="5">
    <source>
        <dbReference type="SAM" id="MobiDB-lite"/>
    </source>
</evidence>
<evidence type="ECO:0000313" key="9">
    <source>
        <dbReference type="Proteomes" id="UP000198677"/>
    </source>
</evidence>
<dbReference type="OrthoDB" id="5187110at2"/>
<keyword evidence="3 6" id="KW-1133">Transmembrane helix</keyword>
<evidence type="ECO:0000256" key="2">
    <source>
        <dbReference type="ARBA" id="ARBA00022692"/>
    </source>
</evidence>
<gene>
    <name evidence="8" type="ORF">SAMN05444583_12330</name>
</gene>
<keyword evidence="4 6" id="KW-0472">Membrane</keyword>
<feature type="domain" description="RDD" evidence="7">
    <location>
        <begin position="44"/>
        <end position="147"/>
    </location>
</feature>
<accession>A0A1H7VT23</accession>
<dbReference type="AlphaFoldDB" id="A0A1H7VT23"/>
<dbReference type="RefSeq" id="WP_072753825.1">
    <property type="nucleotide sequence ID" value="NZ_FOAW01000023.1"/>
</dbReference>
<evidence type="ECO:0000256" key="1">
    <source>
        <dbReference type="ARBA" id="ARBA00004141"/>
    </source>
</evidence>
<proteinExistence type="predicted"/>
<feature type="compositionally biased region" description="Polar residues" evidence="5">
    <location>
        <begin position="1"/>
        <end position="10"/>
    </location>
</feature>
<evidence type="ECO:0000256" key="6">
    <source>
        <dbReference type="SAM" id="Phobius"/>
    </source>
</evidence>
<keyword evidence="9" id="KW-1185">Reference proteome</keyword>
<organism evidence="8 9">
    <name type="scientific">Rhodococcus maanshanensis</name>
    <dbReference type="NCBI Taxonomy" id="183556"/>
    <lineage>
        <taxon>Bacteria</taxon>
        <taxon>Bacillati</taxon>
        <taxon>Actinomycetota</taxon>
        <taxon>Actinomycetes</taxon>
        <taxon>Mycobacteriales</taxon>
        <taxon>Nocardiaceae</taxon>
        <taxon>Rhodococcus</taxon>
    </lineage>
</organism>
<dbReference type="GO" id="GO:0016020">
    <property type="term" value="C:membrane"/>
    <property type="evidence" value="ECO:0007669"/>
    <property type="project" value="UniProtKB-SubCell"/>
</dbReference>
<dbReference type="PIRSF" id="PIRSF021697">
    <property type="entry name" value="UCP021697"/>
    <property type="match status" value="1"/>
</dbReference>
<protein>
    <submittedName>
        <fullName evidence="8">RDD family protein</fullName>
    </submittedName>
</protein>
<evidence type="ECO:0000256" key="4">
    <source>
        <dbReference type="ARBA" id="ARBA00023136"/>
    </source>
</evidence>
<feature type="transmembrane region" description="Helical" evidence="6">
    <location>
        <begin position="49"/>
        <end position="67"/>
    </location>
</feature>
<reference evidence="9" key="1">
    <citation type="submission" date="2016-10" db="EMBL/GenBank/DDBJ databases">
        <authorList>
            <person name="Varghese N."/>
            <person name="Submissions S."/>
        </authorList>
    </citation>
    <scope>NUCLEOTIDE SEQUENCE [LARGE SCALE GENOMIC DNA]</scope>
    <source>
        <strain evidence="9">DSM 44675</strain>
    </source>
</reference>
<keyword evidence="2 6" id="KW-0812">Transmembrane</keyword>
<evidence type="ECO:0000256" key="3">
    <source>
        <dbReference type="ARBA" id="ARBA00022989"/>
    </source>
</evidence>
<evidence type="ECO:0000313" key="8">
    <source>
        <dbReference type="EMBL" id="SEM12502.1"/>
    </source>
</evidence>
<sequence>MARSTGSWLSGPSAALPKGEDGTENRYKGELLGLPETGPGSLVGTGRRLAAFMIDWLMGGGVALLFLGGNALDGRLGSIILMVWFVVGVVTVSLFSFTPGQFCVGLQVARVDAPVPVGVVRALARQVLLVFVVPALITDLDGRGMHDRATGTALVRSR</sequence>